<dbReference type="AlphaFoldDB" id="A0A0M8N0R2"/>
<dbReference type="InterPro" id="IPR004046">
    <property type="entry name" value="GST_C"/>
</dbReference>
<protein>
    <recommendedName>
        <fullName evidence="2">Glutathione S-transferase C-terminal domain-containing protein</fullName>
    </recommendedName>
</protein>
<proteinExistence type="predicted"/>
<name>A0A0M8N0R2_ESCWE</name>
<feature type="compositionally biased region" description="Basic and acidic residues" evidence="1">
    <location>
        <begin position="269"/>
        <end position="283"/>
    </location>
</feature>
<accession>A0A0M8N0R2</accession>
<feature type="region of interest" description="Disordered" evidence="1">
    <location>
        <begin position="199"/>
        <end position="313"/>
    </location>
</feature>
<feature type="compositionally biased region" description="Basic and acidic residues" evidence="1">
    <location>
        <begin position="302"/>
        <end position="313"/>
    </location>
</feature>
<comment type="caution">
    <text evidence="3">The sequence shown here is derived from an EMBL/GenBank/DDBJ whole genome shotgun (WGS) entry which is preliminary data.</text>
</comment>
<reference evidence="3 4" key="1">
    <citation type="submission" date="2015-07" db="EMBL/GenBank/DDBJ databases">
        <title>The genome of the fungus Escovopsis weberi, a specialized disease agent of ant agriculture.</title>
        <authorList>
            <person name="de Man T.J."/>
            <person name="Stajich J.E."/>
            <person name="Kubicek C.P."/>
            <person name="Chenthamara K."/>
            <person name="Atanasova L."/>
            <person name="Druzhinina I.S."/>
            <person name="Birnbaum S."/>
            <person name="Barribeau S.M."/>
            <person name="Teiling C."/>
            <person name="Suen G."/>
            <person name="Currie C."/>
            <person name="Gerardo N.M."/>
        </authorList>
    </citation>
    <scope>NUCLEOTIDE SEQUENCE [LARGE SCALE GENOMIC DNA]</scope>
</reference>
<dbReference type="SUPFAM" id="SSF47616">
    <property type="entry name" value="GST C-terminal domain-like"/>
    <property type="match status" value="1"/>
</dbReference>
<keyword evidence="4" id="KW-1185">Reference proteome</keyword>
<dbReference type="InterPro" id="IPR036282">
    <property type="entry name" value="Glutathione-S-Trfase_C_sf"/>
</dbReference>
<feature type="compositionally biased region" description="Basic and acidic residues" evidence="1">
    <location>
        <begin position="249"/>
        <end position="259"/>
    </location>
</feature>
<sequence>MNAAYELFHQQDFFSFGELIRIMFQEACVPYLNYAKLNKRYIDNMYKNRAGDEFNPPIYTHPVLRHGRVVICDVPNIMLYLAPRLGLGTDPMLTPGLNHRNCPAALYHMNQLTSILLKDFVGELEFLMRPIFHLRHPERDIEYLKCRFQRYVDLRLPTIMEFLQNMLQGPNSSGGPWLFGHRFTYVDIVLFYKKEPKTKSHTNRDVEKTPSEDDKAKSAIKAGTTEKLKVAEDNKPKPKSILKPKPKPKPQELRAHNEKSATSVSVESKPADHKKNAEKKAPAEDEGLFSGLLKIIPPRRNKGAETRAKNKTD</sequence>
<feature type="domain" description="Glutathione S-transferase C-terminal" evidence="2">
    <location>
        <begin position="149"/>
        <end position="192"/>
    </location>
</feature>
<evidence type="ECO:0000259" key="2">
    <source>
        <dbReference type="Pfam" id="PF14497"/>
    </source>
</evidence>
<evidence type="ECO:0000313" key="3">
    <source>
        <dbReference type="EMBL" id="KOS20767.1"/>
    </source>
</evidence>
<organism evidence="3 4">
    <name type="scientific">Escovopsis weberi</name>
    <dbReference type="NCBI Taxonomy" id="150374"/>
    <lineage>
        <taxon>Eukaryota</taxon>
        <taxon>Fungi</taxon>
        <taxon>Dikarya</taxon>
        <taxon>Ascomycota</taxon>
        <taxon>Pezizomycotina</taxon>
        <taxon>Sordariomycetes</taxon>
        <taxon>Hypocreomycetidae</taxon>
        <taxon>Hypocreales</taxon>
        <taxon>Hypocreaceae</taxon>
        <taxon>Escovopsis</taxon>
    </lineage>
</organism>
<evidence type="ECO:0000313" key="4">
    <source>
        <dbReference type="Proteomes" id="UP000053831"/>
    </source>
</evidence>
<dbReference type="EMBL" id="LGSR01000013">
    <property type="protein sequence ID" value="KOS20767.1"/>
    <property type="molecule type" value="Genomic_DNA"/>
</dbReference>
<dbReference type="Pfam" id="PF14497">
    <property type="entry name" value="GST_C_3"/>
    <property type="match status" value="1"/>
</dbReference>
<feature type="compositionally biased region" description="Basic and acidic residues" evidence="1">
    <location>
        <begin position="224"/>
        <end position="236"/>
    </location>
</feature>
<dbReference type="Gene3D" id="3.40.30.10">
    <property type="entry name" value="Glutaredoxin"/>
    <property type="match status" value="1"/>
</dbReference>
<gene>
    <name evidence="3" type="ORF">ESCO_004377</name>
</gene>
<dbReference type="SUPFAM" id="SSF52833">
    <property type="entry name" value="Thioredoxin-like"/>
    <property type="match status" value="1"/>
</dbReference>
<dbReference type="Proteomes" id="UP000053831">
    <property type="component" value="Unassembled WGS sequence"/>
</dbReference>
<dbReference type="STRING" id="150374.A0A0M8N0R2"/>
<dbReference type="InterPro" id="IPR036249">
    <property type="entry name" value="Thioredoxin-like_sf"/>
</dbReference>
<feature type="compositionally biased region" description="Basic and acidic residues" evidence="1">
    <location>
        <begin position="199"/>
        <end position="217"/>
    </location>
</feature>
<dbReference type="Gene3D" id="1.20.1050.10">
    <property type="match status" value="1"/>
</dbReference>
<evidence type="ECO:0000256" key="1">
    <source>
        <dbReference type="SAM" id="MobiDB-lite"/>
    </source>
</evidence>
<dbReference type="OrthoDB" id="414243at2759"/>
<feature type="compositionally biased region" description="Basic residues" evidence="1">
    <location>
        <begin position="237"/>
        <end position="248"/>
    </location>
</feature>